<dbReference type="InterPro" id="IPR041492">
    <property type="entry name" value="HAD_2"/>
</dbReference>
<dbReference type="PRINTS" id="PR00413">
    <property type="entry name" value="HADHALOGNASE"/>
</dbReference>
<evidence type="ECO:0000256" key="5">
    <source>
        <dbReference type="ARBA" id="ARBA00023277"/>
    </source>
</evidence>
<reference evidence="6" key="1">
    <citation type="submission" date="2016-09" db="EMBL/GenBank/DDBJ databases">
        <title>Genome sequence of Chlorobaculum limnaeum.</title>
        <authorList>
            <person name="Liu Z."/>
            <person name="Tank M."/>
            <person name="Bryant D.A."/>
        </authorList>
    </citation>
    <scope>NUCLEOTIDE SEQUENCE [LARGE SCALE GENOMIC DNA]</scope>
    <source>
        <strain evidence="6">DSM 1677</strain>
    </source>
</reference>
<dbReference type="NCBIfam" id="TIGR01549">
    <property type="entry name" value="HAD-SF-IA-v1"/>
    <property type="match status" value="1"/>
</dbReference>
<name>A0A1D8CY43_CHLLM</name>
<dbReference type="AlphaFoldDB" id="A0A1D8CY43"/>
<dbReference type="Pfam" id="PF13419">
    <property type="entry name" value="HAD_2"/>
    <property type="match status" value="1"/>
</dbReference>
<evidence type="ECO:0000256" key="2">
    <source>
        <dbReference type="ARBA" id="ARBA00006171"/>
    </source>
</evidence>
<keyword evidence="4" id="KW-0460">Magnesium</keyword>
<comment type="cofactor">
    <cofactor evidence="1">
        <name>Mg(2+)</name>
        <dbReference type="ChEBI" id="CHEBI:18420"/>
    </cofactor>
</comment>
<dbReference type="OrthoDB" id="9797743at2"/>
<dbReference type="InterPro" id="IPR051600">
    <property type="entry name" value="Beta-PGM-like"/>
</dbReference>
<dbReference type="GO" id="GO:0003824">
    <property type="term" value="F:catalytic activity"/>
    <property type="evidence" value="ECO:0007669"/>
    <property type="project" value="UniProtKB-ARBA"/>
</dbReference>
<organism evidence="6 7">
    <name type="scientific">Chlorobaculum limnaeum</name>
    <dbReference type="NCBI Taxonomy" id="274537"/>
    <lineage>
        <taxon>Bacteria</taxon>
        <taxon>Pseudomonadati</taxon>
        <taxon>Chlorobiota</taxon>
        <taxon>Chlorobiia</taxon>
        <taxon>Chlorobiales</taxon>
        <taxon>Chlorobiaceae</taxon>
        <taxon>Chlorobaculum</taxon>
    </lineage>
</organism>
<dbReference type="InterPro" id="IPR023198">
    <property type="entry name" value="PGP-like_dom2"/>
</dbReference>
<evidence type="ECO:0000313" key="6">
    <source>
        <dbReference type="EMBL" id="AOS83061.1"/>
    </source>
</evidence>
<sequence length="221" mass="24589">MIEAILWDNDGVLVDSESLFFEMTRTFFAEAGLRVEAEYWSVEYLGNAKHSYQIAGELGLAPELIGPLLDRRNAAFVQRLRQSVPLMPKVRETIEALSGKVRLAIVTGSPRDKVMLMHAAHGLLDHFEVIVTDDEITNAKPHPEPYLKAMEMLGVEPERCLAVEDSRRGLDSAVAAGLRCIAVPNALTRIQRFERAFAVEQDASGVLKHVNAGTRSAYREM</sequence>
<keyword evidence="5" id="KW-0119">Carbohydrate metabolism</keyword>
<dbReference type="NCBIfam" id="TIGR01509">
    <property type="entry name" value="HAD-SF-IA-v3"/>
    <property type="match status" value="1"/>
</dbReference>
<dbReference type="RefSeq" id="WP_069808788.1">
    <property type="nucleotide sequence ID" value="NZ_CP017305.1"/>
</dbReference>
<evidence type="ECO:0000256" key="3">
    <source>
        <dbReference type="ARBA" id="ARBA00022723"/>
    </source>
</evidence>
<dbReference type="EMBL" id="CP017305">
    <property type="protein sequence ID" value="AOS83061.1"/>
    <property type="molecule type" value="Genomic_DNA"/>
</dbReference>
<dbReference type="CDD" id="cd07505">
    <property type="entry name" value="HAD_BPGM-like"/>
    <property type="match status" value="1"/>
</dbReference>
<keyword evidence="7" id="KW-1185">Reference proteome</keyword>
<dbReference type="Gene3D" id="3.40.50.1000">
    <property type="entry name" value="HAD superfamily/HAD-like"/>
    <property type="match status" value="1"/>
</dbReference>
<dbReference type="SFLD" id="SFLDG01129">
    <property type="entry name" value="C1.5:_HAD__Beta-PGM__Phosphata"/>
    <property type="match status" value="1"/>
</dbReference>
<dbReference type="STRING" id="274537.BIU88_02210"/>
<dbReference type="InterPro" id="IPR036412">
    <property type="entry name" value="HAD-like_sf"/>
</dbReference>
<evidence type="ECO:0000256" key="1">
    <source>
        <dbReference type="ARBA" id="ARBA00001946"/>
    </source>
</evidence>
<evidence type="ECO:0000256" key="4">
    <source>
        <dbReference type="ARBA" id="ARBA00022842"/>
    </source>
</evidence>
<dbReference type="SFLD" id="SFLDS00003">
    <property type="entry name" value="Haloacid_Dehalogenase"/>
    <property type="match status" value="1"/>
</dbReference>
<dbReference type="PANTHER" id="PTHR46193:SF18">
    <property type="entry name" value="HEXITOL PHOSPHATASE B"/>
    <property type="match status" value="1"/>
</dbReference>
<dbReference type="PANTHER" id="PTHR46193">
    <property type="entry name" value="6-PHOSPHOGLUCONATE PHOSPHATASE"/>
    <property type="match status" value="1"/>
</dbReference>
<gene>
    <name evidence="6" type="ORF">BIU88_02210</name>
</gene>
<evidence type="ECO:0000313" key="7">
    <source>
        <dbReference type="Proteomes" id="UP000095185"/>
    </source>
</evidence>
<dbReference type="InterPro" id="IPR023214">
    <property type="entry name" value="HAD_sf"/>
</dbReference>
<dbReference type="Proteomes" id="UP000095185">
    <property type="component" value="Chromosome"/>
</dbReference>
<comment type="similarity">
    <text evidence="2">Belongs to the HAD-like hydrolase superfamily. CbbY/CbbZ/Gph/YieH family.</text>
</comment>
<protein>
    <submittedName>
        <fullName evidence="6">Haloacid dehalogenase</fullName>
    </submittedName>
</protein>
<proteinExistence type="inferred from homology"/>
<keyword evidence="3" id="KW-0479">Metal-binding</keyword>
<dbReference type="SUPFAM" id="SSF56784">
    <property type="entry name" value="HAD-like"/>
    <property type="match status" value="1"/>
</dbReference>
<dbReference type="Gene3D" id="1.10.150.240">
    <property type="entry name" value="Putative phosphatase, domain 2"/>
    <property type="match status" value="1"/>
</dbReference>
<dbReference type="GO" id="GO:0046872">
    <property type="term" value="F:metal ion binding"/>
    <property type="evidence" value="ECO:0007669"/>
    <property type="project" value="UniProtKB-KW"/>
</dbReference>
<dbReference type="KEGG" id="clz:BIU88_02210"/>
<dbReference type="InterPro" id="IPR006439">
    <property type="entry name" value="HAD-SF_hydro_IA"/>
</dbReference>
<accession>A0A1D8CY43</accession>